<name>A0A448XJV7_9PLAT</name>
<comment type="caution">
    <text evidence="2">The sequence shown here is derived from an EMBL/GenBank/DDBJ whole genome shotgun (WGS) entry which is preliminary data.</text>
</comment>
<keyword evidence="3" id="KW-1185">Reference proteome</keyword>
<organism evidence="2 3">
    <name type="scientific">Protopolystoma xenopodis</name>
    <dbReference type="NCBI Taxonomy" id="117903"/>
    <lineage>
        <taxon>Eukaryota</taxon>
        <taxon>Metazoa</taxon>
        <taxon>Spiralia</taxon>
        <taxon>Lophotrochozoa</taxon>
        <taxon>Platyhelminthes</taxon>
        <taxon>Monogenea</taxon>
        <taxon>Polyopisthocotylea</taxon>
        <taxon>Polystomatidea</taxon>
        <taxon>Polystomatidae</taxon>
        <taxon>Protopolystoma</taxon>
    </lineage>
</organism>
<accession>A0A448XJV7</accession>
<dbReference type="AlphaFoldDB" id="A0A448XJV7"/>
<sequence length="202" mass="22019">MPVVRSLTSAPGHGGVGVSGPSPDKAAVCARQAVDMWRAQKDARNGNRPTGRPEKSCRGGALEEDVNGQCSASLAPLGCVRVRADLMTREKTQDPPRRSLRRLRPVRPVGQSHKGCCELFGLSLGTRAEVRQAEAGTNWRERRDRQAPGRGNSLYSWAARLLAMINRLLVARTIEDKEGQMVNGRQATDEQSRRAGHGEGKM</sequence>
<evidence type="ECO:0000313" key="2">
    <source>
        <dbReference type="EMBL" id="VEL38394.1"/>
    </source>
</evidence>
<feature type="region of interest" description="Disordered" evidence="1">
    <location>
        <begin position="180"/>
        <end position="202"/>
    </location>
</feature>
<evidence type="ECO:0000313" key="3">
    <source>
        <dbReference type="Proteomes" id="UP000784294"/>
    </source>
</evidence>
<dbReference type="EMBL" id="CAAALY010257803">
    <property type="protein sequence ID" value="VEL38394.1"/>
    <property type="molecule type" value="Genomic_DNA"/>
</dbReference>
<reference evidence="2" key="1">
    <citation type="submission" date="2018-11" db="EMBL/GenBank/DDBJ databases">
        <authorList>
            <consortium name="Pathogen Informatics"/>
        </authorList>
    </citation>
    <scope>NUCLEOTIDE SEQUENCE</scope>
</reference>
<proteinExistence type="predicted"/>
<dbReference type="Proteomes" id="UP000784294">
    <property type="component" value="Unassembled WGS sequence"/>
</dbReference>
<feature type="compositionally biased region" description="Basic and acidic residues" evidence="1">
    <location>
        <begin position="38"/>
        <end position="57"/>
    </location>
</feature>
<evidence type="ECO:0000256" key="1">
    <source>
        <dbReference type="SAM" id="MobiDB-lite"/>
    </source>
</evidence>
<protein>
    <submittedName>
        <fullName evidence="2">Uncharacterized protein</fullName>
    </submittedName>
</protein>
<feature type="compositionally biased region" description="Basic and acidic residues" evidence="1">
    <location>
        <begin position="187"/>
        <end position="202"/>
    </location>
</feature>
<feature type="region of interest" description="Disordered" evidence="1">
    <location>
        <begin position="1"/>
        <end position="24"/>
    </location>
</feature>
<feature type="region of interest" description="Disordered" evidence="1">
    <location>
        <begin position="38"/>
        <end position="61"/>
    </location>
</feature>
<gene>
    <name evidence="2" type="ORF">PXEA_LOCUS31834</name>
</gene>